<accession>A0A417Y661</accession>
<evidence type="ECO:0000313" key="3">
    <source>
        <dbReference type="Proteomes" id="UP000283644"/>
    </source>
</evidence>
<dbReference type="AlphaFoldDB" id="A0A417Y661"/>
<protein>
    <submittedName>
        <fullName evidence="2">Uncharacterized protein</fullName>
    </submittedName>
</protein>
<dbReference type="RefSeq" id="WP_118923929.1">
    <property type="nucleotide sequence ID" value="NZ_QXGH01000011.1"/>
</dbReference>
<organism evidence="2 3">
    <name type="scientific">Nocardioides immobilis</name>
    <dbReference type="NCBI Taxonomy" id="2049295"/>
    <lineage>
        <taxon>Bacteria</taxon>
        <taxon>Bacillati</taxon>
        <taxon>Actinomycetota</taxon>
        <taxon>Actinomycetes</taxon>
        <taxon>Propionibacteriales</taxon>
        <taxon>Nocardioidaceae</taxon>
        <taxon>Nocardioides</taxon>
    </lineage>
</organism>
<evidence type="ECO:0000313" key="2">
    <source>
        <dbReference type="EMBL" id="RHW27974.1"/>
    </source>
</evidence>
<comment type="caution">
    <text evidence="2">The sequence shown here is derived from an EMBL/GenBank/DDBJ whole genome shotgun (WGS) entry which is preliminary data.</text>
</comment>
<keyword evidence="1" id="KW-0732">Signal</keyword>
<evidence type="ECO:0000256" key="1">
    <source>
        <dbReference type="SAM" id="SignalP"/>
    </source>
</evidence>
<dbReference type="EMBL" id="QXGH01000011">
    <property type="protein sequence ID" value="RHW27974.1"/>
    <property type="molecule type" value="Genomic_DNA"/>
</dbReference>
<sequence length="634" mass="65155">MRKQILGATAAILGASALSIGLPAAPTHGAAWKPTTQIPFPAGAATDVEVVSTGPGDAVAAAIINGAVHAYTAVDGAWVGHDEVRGDVDATGLVLGANGNGDAVVGWEENVSGDIRLRASRQFSSTAWLGQQLLTPAGSDIVGNADIGIAANGLVIATASVDEVDATPQKLLVTEWPEGQVPGAPQTLSEADSWGPSLDVNKKGEALIAYTYSGLAEDVVTVVRRTPGQGWNLGDSTSNSGNVAASPEVAISDNGQGQVIYAAVYSDAYVIETSRVLPDGTALPAEPLSPTDEFASDPSVDINATGSALFTWASHKDGTTTVRYASAANNAYPGTAQVLTGTMPNAADPTARISDSGLRVIQHSGNGQVVTHTKTNNVQPFVPVYSGNGYHADDAVDVDREGNAIQLGFKPLGGIHGRFFDAAGPTATLNALAFATIGKSIPVSWTATDSLSALTGTDVYASSVAWNKTVFTTPQVVVNDAPGNEATVPATTGTTYCIQTRTSDAAGNFTTTPQRCTTVPLDDRALVGDNWNRATGTGHFKNTVTTTKQHGAVLTRTNVKAKRLSLLVQKTANSGTVKVIFDGQVLGSFSLQGTGKKKQISLASFPAVKAGTLTIRVTSATGKPVNIDGLIVAK</sequence>
<keyword evidence="3" id="KW-1185">Reference proteome</keyword>
<name>A0A417Y661_9ACTN</name>
<gene>
    <name evidence="2" type="ORF">D0Z08_06750</name>
</gene>
<feature type="signal peptide" evidence="1">
    <location>
        <begin position="1"/>
        <end position="24"/>
    </location>
</feature>
<feature type="chain" id="PRO_5039100662" evidence="1">
    <location>
        <begin position="25"/>
        <end position="634"/>
    </location>
</feature>
<reference evidence="2 3" key="1">
    <citation type="submission" date="2018-09" db="EMBL/GenBank/DDBJ databases">
        <title>Genome sequencing of Nocardioides immobilis CCTCC AB 2017083 for comparison to Nocardioides silvaticus.</title>
        <authorList>
            <person name="Li C."/>
            <person name="Wang G."/>
        </authorList>
    </citation>
    <scope>NUCLEOTIDE SEQUENCE [LARGE SCALE GENOMIC DNA]</scope>
    <source>
        <strain evidence="2 3">CCTCC AB 2017083</strain>
    </source>
</reference>
<proteinExistence type="predicted"/>
<dbReference type="Proteomes" id="UP000283644">
    <property type="component" value="Unassembled WGS sequence"/>
</dbReference>
<dbReference type="OrthoDB" id="262125at2"/>